<sequence>QENIKDKSLGKQTKFNKYPSVARDEGSKCPWRCYGKMMTTEASFQVISLNDELTCVRNFKYGTLINYRWIGKHFGPKIRKNPEIKLHEIGDLVDKPPKSPRTKGRPKKNRDVESTSLVDEPDVAMNVTGGFATFEVGGSSATSSTTKRGGKRVKFNTNGSTIYKTRKVWEMVWVE</sequence>
<gene>
    <name evidence="2" type="ORF">Tco_0802937</name>
</gene>
<dbReference type="Proteomes" id="UP001151760">
    <property type="component" value="Unassembled WGS sequence"/>
</dbReference>
<feature type="compositionally biased region" description="Basic residues" evidence="1">
    <location>
        <begin position="98"/>
        <end position="108"/>
    </location>
</feature>
<reference evidence="2" key="2">
    <citation type="submission" date="2022-01" db="EMBL/GenBank/DDBJ databases">
        <authorList>
            <person name="Yamashiro T."/>
            <person name="Shiraishi A."/>
            <person name="Satake H."/>
            <person name="Nakayama K."/>
        </authorList>
    </citation>
    <scope>NUCLEOTIDE SEQUENCE</scope>
</reference>
<reference evidence="2" key="1">
    <citation type="journal article" date="2022" name="Int. J. Mol. Sci.">
        <title>Draft Genome of Tanacetum Coccineum: Genomic Comparison of Closely Related Tanacetum-Family Plants.</title>
        <authorList>
            <person name="Yamashiro T."/>
            <person name="Shiraishi A."/>
            <person name="Nakayama K."/>
            <person name="Satake H."/>
        </authorList>
    </citation>
    <scope>NUCLEOTIDE SEQUENCE</scope>
</reference>
<name>A0ABQ5A084_9ASTR</name>
<evidence type="ECO:0000313" key="3">
    <source>
        <dbReference type="Proteomes" id="UP001151760"/>
    </source>
</evidence>
<accession>A0ABQ5A084</accession>
<dbReference type="PANTHER" id="PTHR31973:SF189">
    <property type="entry name" value="TRANSPOSASE, MUDR, PLANT, MULE TRANSPOSASE DOMAIN PROTEIN-RELATED"/>
    <property type="match status" value="1"/>
</dbReference>
<comment type="caution">
    <text evidence="2">The sequence shown here is derived from an EMBL/GenBank/DDBJ whole genome shotgun (WGS) entry which is preliminary data.</text>
</comment>
<keyword evidence="3" id="KW-1185">Reference proteome</keyword>
<evidence type="ECO:0000256" key="1">
    <source>
        <dbReference type="SAM" id="MobiDB-lite"/>
    </source>
</evidence>
<feature type="non-terminal residue" evidence="2">
    <location>
        <position position="1"/>
    </location>
</feature>
<dbReference type="EMBL" id="BQNB010011851">
    <property type="protein sequence ID" value="GJS95969.1"/>
    <property type="molecule type" value="Genomic_DNA"/>
</dbReference>
<dbReference type="PANTHER" id="PTHR31973">
    <property type="entry name" value="POLYPROTEIN, PUTATIVE-RELATED"/>
    <property type="match status" value="1"/>
</dbReference>
<proteinExistence type="predicted"/>
<organism evidence="2 3">
    <name type="scientific">Tanacetum coccineum</name>
    <dbReference type="NCBI Taxonomy" id="301880"/>
    <lineage>
        <taxon>Eukaryota</taxon>
        <taxon>Viridiplantae</taxon>
        <taxon>Streptophyta</taxon>
        <taxon>Embryophyta</taxon>
        <taxon>Tracheophyta</taxon>
        <taxon>Spermatophyta</taxon>
        <taxon>Magnoliopsida</taxon>
        <taxon>eudicotyledons</taxon>
        <taxon>Gunneridae</taxon>
        <taxon>Pentapetalae</taxon>
        <taxon>asterids</taxon>
        <taxon>campanulids</taxon>
        <taxon>Asterales</taxon>
        <taxon>Asteraceae</taxon>
        <taxon>Asteroideae</taxon>
        <taxon>Anthemideae</taxon>
        <taxon>Anthemidinae</taxon>
        <taxon>Tanacetum</taxon>
    </lineage>
</organism>
<evidence type="ECO:0000313" key="2">
    <source>
        <dbReference type="EMBL" id="GJS95969.1"/>
    </source>
</evidence>
<evidence type="ECO:0008006" key="4">
    <source>
        <dbReference type="Google" id="ProtNLM"/>
    </source>
</evidence>
<protein>
    <recommendedName>
        <fullName evidence="4">Transposase</fullName>
    </recommendedName>
</protein>
<feature type="region of interest" description="Disordered" evidence="1">
    <location>
        <begin position="90"/>
        <end position="119"/>
    </location>
</feature>